<dbReference type="EC" id="2.4.1.227" evidence="10"/>
<dbReference type="SUPFAM" id="SSF53756">
    <property type="entry name" value="UDP-Glycosyltransferase/glycogen phosphorylase"/>
    <property type="match status" value="1"/>
</dbReference>
<dbReference type="GO" id="GO:0005975">
    <property type="term" value="P:carbohydrate metabolic process"/>
    <property type="evidence" value="ECO:0007669"/>
    <property type="project" value="InterPro"/>
</dbReference>
<evidence type="ECO:0000256" key="10">
    <source>
        <dbReference type="HAMAP-Rule" id="MF_00033"/>
    </source>
</evidence>
<keyword evidence="8 10" id="KW-0131">Cell cycle</keyword>
<dbReference type="PANTHER" id="PTHR21015:SF22">
    <property type="entry name" value="GLYCOSYLTRANSFERASE"/>
    <property type="match status" value="1"/>
</dbReference>
<evidence type="ECO:0000256" key="2">
    <source>
        <dbReference type="ARBA" id="ARBA00022618"/>
    </source>
</evidence>
<feature type="binding site" evidence="10">
    <location>
        <begin position="22"/>
        <end position="24"/>
    </location>
    <ligand>
        <name>UDP-N-acetyl-alpha-D-glucosamine</name>
        <dbReference type="ChEBI" id="CHEBI:57705"/>
    </ligand>
</feature>
<comment type="catalytic activity">
    <reaction evidence="10">
        <text>di-trans,octa-cis-undecaprenyl diphospho-N-acetyl-alpha-D-muramoyl-L-alanyl-D-glutamyl-meso-2,6-diaminopimeloyl-D-alanyl-D-alanine + UDP-N-acetyl-alpha-D-glucosamine = di-trans,octa-cis-undecaprenyl diphospho-[N-acetyl-alpha-D-glucosaminyl-(1-&gt;4)]-N-acetyl-alpha-D-muramoyl-L-alanyl-D-glutamyl-meso-2,6-diaminopimeloyl-D-alanyl-D-alanine + UDP + H(+)</text>
        <dbReference type="Rhea" id="RHEA:31227"/>
        <dbReference type="ChEBI" id="CHEBI:15378"/>
        <dbReference type="ChEBI" id="CHEBI:57705"/>
        <dbReference type="ChEBI" id="CHEBI:58223"/>
        <dbReference type="ChEBI" id="CHEBI:61387"/>
        <dbReference type="ChEBI" id="CHEBI:61388"/>
        <dbReference type="EC" id="2.4.1.227"/>
    </reaction>
</comment>
<feature type="binding site" evidence="10">
    <location>
        <begin position="271"/>
        <end position="276"/>
    </location>
    <ligand>
        <name>UDP-N-acetyl-alpha-D-glucosamine</name>
        <dbReference type="ChEBI" id="CHEBI:57705"/>
    </ligand>
</feature>
<evidence type="ECO:0000256" key="8">
    <source>
        <dbReference type="ARBA" id="ARBA00023306"/>
    </source>
</evidence>
<feature type="binding site" evidence="10">
    <location>
        <position position="297"/>
    </location>
    <ligand>
        <name>UDP-N-acetyl-alpha-D-glucosamine</name>
        <dbReference type="ChEBI" id="CHEBI:57705"/>
    </ligand>
</feature>
<dbReference type="InterPro" id="IPR006009">
    <property type="entry name" value="GlcNAc_MurG"/>
</dbReference>
<comment type="function">
    <text evidence="10">Cell wall formation. Catalyzes the transfer of a GlcNAc subunit on undecaprenyl-pyrophosphoryl-MurNAc-pentapeptide (lipid intermediate I) to form undecaprenyl-pyrophosphoryl-MurNAc-(pentapeptide)GlcNAc (lipid intermediate II).</text>
</comment>
<dbReference type="Gene3D" id="3.40.50.2000">
    <property type="entry name" value="Glycogen Phosphorylase B"/>
    <property type="match status" value="2"/>
</dbReference>
<comment type="pathway">
    <text evidence="10">Cell wall biogenesis; peptidoglycan biosynthesis.</text>
</comment>
<dbReference type="GO" id="GO:0005886">
    <property type="term" value="C:plasma membrane"/>
    <property type="evidence" value="ECO:0007669"/>
    <property type="project" value="UniProtKB-SubCell"/>
</dbReference>
<protein>
    <recommendedName>
        <fullName evidence="10">UDP-N-acetylglucosamine--N-acetylmuramyl-(pentapeptide) pyrophosphoryl-undecaprenol N-acetylglucosamine transferase</fullName>
        <ecNumber evidence="10">2.4.1.227</ecNumber>
    </recommendedName>
    <alternativeName>
        <fullName evidence="10">Undecaprenyl-PP-MurNAc-pentapeptide-UDPGlcNAc GlcNAc transferase</fullName>
    </alternativeName>
</protein>
<proteinExistence type="inferred from homology"/>
<dbReference type="PANTHER" id="PTHR21015">
    <property type="entry name" value="UDP-N-ACETYLGLUCOSAMINE--N-ACETYLMURAMYL-(PENTAPEPTIDE) PYROPHOSPHORYL-UNDECAPRENOL N-ACETYLGLUCOSAMINE TRANSFERASE 1"/>
    <property type="match status" value="1"/>
</dbReference>
<keyword evidence="7 10" id="KW-0472">Membrane</keyword>
<comment type="similarity">
    <text evidence="10">Belongs to the glycosyltransferase 28 family. MurG subfamily.</text>
</comment>
<evidence type="ECO:0000256" key="1">
    <source>
        <dbReference type="ARBA" id="ARBA00022475"/>
    </source>
</evidence>
<feature type="binding site" evidence="10">
    <location>
        <position position="252"/>
    </location>
    <ligand>
        <name>UDP-N-acetyl-alpha-D-glucosamine</name>
        <dbReference type="ChEBI" id="CHEBI:57705"/>
    </ligand>
</feature>
<dbReference type="UniPathway" id="UPA00219"/>
<dbReference type="InterPro" id="IPR007235">
    <property type="entry name" value="Glyco_trans_28_C"/>
</dbReference>
<accession>A0A369XNR0</accession>
<evidence type="ECO:0000259" key="12">
    <source>
        <dbReference type="Pfam" id="PF04101"/>
    </source>
</evidence>
<organism evidence="13 14">
    <name type="scientific">Candidatus Accumulibacter meliphilus</name>
    <dbReference type="NCBI Taxonomy" id="2211374"/>
    <lineage>
        <taxon>Bacteria</taxon>
        <taxon>Pseudomonadati</taxon>
        <taxon>Pseudomonadota</taxon>
        <taxon>Betaproteobacteria</taxon>
        <taxon>Candidatus Accumulibacter</taxon>
    </lineage>
</organism>
<evidence type="ECO:0000256" key="5">
    <source>
        <dbReference type="ARBA" id="ARBA00022960"/>
    </source>
</evidence>
<name>A0A369XNR0_9PROT</name>
<gene>
    <name evidence="10 13" type="primary">murG</name>
    <name evidence="13" type="ORF">DVS81_11495</name>
</gene>
<evidence type="ECO:0000256" key="4">
    <source>
        <dbReference type="ARBA" id="ARBA00022679"/>
    </source>
</evidence>
<keyword evidence="6 10" id="KW-0573">Peptidoglycan synthesis</keyword>
<dbReference type="GO" id="GO:0009252">
    <property type="term" value="P:peptidoglycan biosynthetic process"/>
    <property type="evidence" value="ECO:0007669"/>
    <property type="project" value="UniProtKB-UniRule"/>
</dbReference>
<evidence type="ECO:0000256" key="6">
    <source>
        <dbReference type="ARBA" id="ARBA00022984"/>
    </source>
</evidence>
<dbReference type="CDD" id="cd03785">
    <property type="entry name" value="GT28_MurG"/>
    <property type="match status" value="1"/>
</dbReference>
<feature type="domain" description="Glycosyltransferase family 28 N-terminal" evidence="11">
    <location>
        <begin position="16"/>
        <end position="152"/>
    </location>
</feature>
<dbReference type="GO" id="GO:0071555">
    <property type="term" value="P:cell wall organization"/>
    <property type="evidence" value="ECO:0007669"/>
    <property type="project" value="UniProtKB-KW"/>
</dbReference>
<feature type="binding site" evidence="10">
    <location>
        <position position="170"/>
    </location>
    <ligand>
        <name>UDP-N-acetyl-alpha-D-glucosamine</name>
        <dbReference type="ChEBI" id="CHEBI:57705"/>
    </ligand>
</feature>
<dbReference type="HAMAP" id="MF_00033">
    <property type="entry name" value="MurG"/>
    <property type="match status" value="1"/>
</dbReference>
<evidence type="ECO:0000313" key="13">
    <source>
        <dbReference type="EMBL" id="RDE50432.1"/>
    </source>
</evidence>
<dbReference type="Pfam" id="PF03033">
    <property type="entry name" value="Glyco_transf_28"/>
    <property type="match status" value="1"/>
</dbReference>
<comment type="subcellular location">
    <subcellularLocation>
        <location evidence="10">Cell membrane</location>
        <topology evidence="10">Peripheral membrane protein</topology>
        <orientation evidence="10">Cytoplasmic side</orientation>
    </subcellularLocation>
</comment>
<dbReference type="GO" id="GO:0008360">
    <property type="term" value="P:regulation of cell shape"/>
    <property type="evidence" value="ECO:0007669"/>
    <property type="project" value="UniProtKB-KW"/>
</dbReference>
<feature type="binding site" evidence="10">
    <location>
        <position position="198"/>
    </location>
    <ligand>
        <name>UDP-N-acetyl-alpha-D-glucosamine</name>
        <dbReference type="ChEBI" id="CHEBI:57705"/>
    </ligand>
</feature>
<dbReference type="EMBL" id="QPGA01000020">
    <property type="protein sequence ID" value="RDE50432.1"/>
    <property type="molecule type" value="Genomic_DNA"/>
</dbReference>
<feature type="domain" description="Glycosyl transferase family 28 C-terminal" evidence="12">
    <location>
        <begin position="192"/>
        <end position="343"/>
    </location>
</feature>
<evidence type="ECO:0000256" key="9">
    <source>
        <dbReference type="ARBA" id="ARBA00023316"/>
    </source>
</evidence>
<keyword evidence="4 10" id="KW-0808">Transferase</keyword>
<keyword evidence="2 10" id="KW-0132">Cell division</keyword>
<reference evidence="13 14" key="1">
    <citation type="submission" date="2018-05" db="EMBL/GenBank/DDBJ databases">
        <title>Integrated omic analyses show evidence that a Ca. Accumulibacter phosphatis strain performs denitrification under micro-aerobic conditions.</title>
        <authorList>
            <person name="Camejo P.Y."/>
            <person name="Katherine M.D."/>
            <person name="Daniel N.R."/>
        </authorList>
    </citation>
    <scope>NUCLEOTIDE SEQUENCE [LARGE SCALE GENOMIC DNA]</scope>
    <source>
        <strain evidence="13">UW-LDO-IC</strain>
    </source>
</reference>
<dbReference type="NCBIfam" id="TIGR01133">
    <property type="entry name" value="murG"/>
    <property type="match status" value="1"/>
</dbReference>
<keyword evidence="5 10" id="KW-0133">Cell shape</keyword>
<dbReference type="GO" id="GO:0050511">
    <property type="term" value="F:undecaprenyldiphospho-muramoylpentapeptide beta-N-acetylglucosaminyltransferase activity"/>
    <property type="evidence" value="ECO:0007669"/>
    <property type="project" value="UniProtKB-UniRule"/>
</dbReference>
<dbReference type="Pfam" id="PF04101">
    <property type="entry name" value="Glyco_tran_28_C"/>
    <property type="match status" value="1"/>
</dbReference>
<comment type="caution">
    <text evidence="13">The sequence shown here is derived from an EMBL/GenBank/DDBJ whole genome shotgun (WGS) entry which is preliminary data.</text>
</comment>
<evidence type="ECO:0000313" key="14">
    <source>
        <dbReference type="Proteomes" id="UP000253831"/>
    </source>
</evidence>
<dbReference type="GO" id="GO:0051991">
    <property type="term" value="F:UDP-N-acetyl-D-glucosamine:N-acetylmuramoyl-L-alanyl-D-glutamyl-meso-2,6-diaminopimelyl-D-alanyl-D-alanine-diphosphoundecaprenol 4-beta-N-acetylglucosaminlytransferase activity"/>
    <property type="evidence" value="ECO:0007669"/>
    <property type="project" value="RHEA"/>
</dbReference>
<keyword evidence="3 10" id="KW-0328">Glycosyltransferase</keyword>
<dbReference type="Proteomes" id="UP000253831">
    <property type="component" value="Unassembled WGS sequence"/>
</dbReference>
<evidence type="ECO:0000259" key="11">
    <source>
        <dbReference type="Pfam" id="PF03033"/>
    </source>
</evidence>
<keyword evidence="1 10" id="KW-1003">Cell membrane</keyword>
<keyword evidence="9 10" id="KW-0961">Cell wall biogenesis/degradation</keyword>
<dbReference type="InterPro" id="IPR004276">
    <property type="entry name" value="GlycoTrans_28_N"/>
</dbReference>
<evidence type="ECO:0000256" key="7">
    <source>
        <dbReference type="ARBA" id="ARBA00023136"/>
    </source>
</evidence>
<dbReference type="GO" id="GO:0051301">
    <property type="term" value="P:cell division"/>
    <property type="evidence" value="ECO:0007669"/>
    <property type="project" value="UniProtKB-KW"/>
</dbReference>
<feature type="binding site" evidence="10">
    <location>
        <position position="134"/>
    </location>
    <ligand>
        <name>UDP-N-acetyl-alpha-D-glucosamine</name>
        <dbReference type="ChEBI" id="CHEBI:57705"/>
    </ligand>
</feature>
<sequence length="362" mass="38414">MSAPAVHAAATNKTLLVMAGGTGGHVFPGLAVADLLSSRNWKVVWMGAPESMEAKLVPARGYEMAWVRFAALRGKGLLRKLLLPFHLFSACWQAQRELRRVQPDVVLGMGGYISFPGGLMAALLRYPLVIHEQNSVAGLANRVLARFADRVACGFPDVLPKGVWVGNPLRAEMSAGPAPAVRLAGRQSPLHLLVLGGSLGAAALNEIVPKGLALIDAAVRPEVLHQAGEKHLAQLQENYRLAGVQATCAAFIEDMAAAYQWADLVLCRAGALTVAELAASGVASVLVPFPHAVDDHQTANARFLSLAGAAMLLPQSELTPEAISLLRKYAPAQLEQMAAKARQLAKPEATADVARMCEELVQ</sequence>
<evidence type="ECO:0000256" key="3">
    <source>
        <dbReference type="ARBA" id="ARBA00022676"/>
    </source>
</evidence>
<dbReference type="AlphaFoldDB" id="A0A369XNR0"/>